<sequence>MLEVLASLAVLSIIWMIYQIIRAKKFNHFKDVLVTDIKPEVIKAIKVELETSRCDSFPNNDSHIDATIYFWTQYPIRILQAALERDIIDQKWLEKTGNVRHSKHLMHIQQHHLLHRNGE</sequence>
<evidence type="ECO:0000313" key="2">
    <source>
        <dbReference type="Proteomes" id="UP001157133"/>
    </source>
</evidence>
<evidence type="ECO:0000313" key="1">
    <source>
        <dbReference type="EMBL" id="GLX82574.1"/>
    </source>
</evidence>
<proteinExistence type="predicted"/>
<reference evidence="1 2" key="1">
    <citation type="submission" date="2023-03" db="EMBL/GenBank/DDBJ databases">
        <title>Draft genome sequence of Thalassotalea eurytherma JCM 18482T.</title>
        <authorList>
            <person name="Sawabe T."/>
        </authorList>
    </citation>
    <scope>NUCLEOTIDE SEQUENCE [LARGE SCALE GENOMIC DNA]</scope>
    <source>
        <strain evidence="1 2">JCM 18482</strain>
    </source>
</reference>
<organism evidence="1 2">
    <name type="scientific">Thalassotalea eurytherma</name>
    <dbReference type="NCBI Taxonomy" id="1144278"/>
    <lineage>
        <taxon>Bacteria</taxon>
        <taxon>Pseudomonadati</taxon>
        <taxon>Pseudomonadota</taxon>
        <taxon>Gammaproteobacteria</taxon>
        <taxon>Alteromonadales</taxon>
        <taxon>Colwelliaceae</taxon>
        <taxon>Thalassotalea</taxon>
    </lineage>
</organism>
<keyword evidence="2" id="KW-1185">Reference proteome</keyword>
<dbReference type="RefSeq" id="WP_284207942.1">
    <property type="nucleotide sequence ID" value="NZ_BSSU01000009.1"/>
</dbReference>
<accession>A0ABQ6H3R6</accession>
<dbReference type="EMBL" id="BSSU01000009">
    <property type="protein sequence ID" value="GLX82574.1"/>
    <property type="molecule type" value="Genomic_DNA"/>
</dbReference>
<protein>
    <submittedName>
        <fullName evidence="1">Uncharacterized protein</fullName>
    </submittedName>
</protein>
<gene>
    <name evidence="1" type="ORF">theurythT_20260</name>
</gene>
<comment type="caution">
    <text evidence="1">The sequence shown here is derived from an EMBL/GenBank/DDBJ whole genome shotgun (WGS) entry which is preliminary data.</text>
</comment>
<dbReference type="Proteomes" id="UP001157133">
    <property type="component" value="Unassembled WGS sequence"/>
</dbReference>
<name>A0ABQ6H3R6_9GAMM</name>